<organism evidence="4">
    <name type="scientific">Passiflora edulis</name>
    <name type="common">Passion fruit</name>
    <dbReference type="NCBI Taxonomy" id="78168"/>
    <lineage>
        <taxon>Eukaryota</taxon>
        <taxon>Viridiplantae</taxon>
        <taxon>Streptophyta</taxon>
        <taxon>Embryophyta</taxon>
        <taxon>Tracheophyta</taxon>
        <taxon>Spermatophyta</taxon>
        <taxon>Magnoliopsida</taxon>
        <taxon>eudicotyledons</taxon>
        <taxon>Gunneridae</taxon>
        <taxon>Pentapetalae</taxon>
        <taxon>rosids</taxon>
        <taxon>fabids</taxon>
        <taxon>Malpighiales</taxon>
        <taxon>Passifloraceae</taxon>
        <taxon>Passiflora</taxon>
    </lineage>
</organism>
<accession>A0A1L7NZN4</accession>
<proteinExistence type="evidence at protein level"/>
<dbReference type="PDBsum" id="5Y02"/>
<dbReference type="SUPFAM" id="SSF54909">
    <property type="entry name" value="Dimeric alpha+beta barrel"/>
    <property type="match status" value="1"/>
</dbReference>
<evidence type="ECO:0007829" key="6">
    <source>
        <dbReference type="PDB" id="5XZT"/>
    </source>
</evidence>
<protein>
    <submittedName>
        <fullName evidence="4">Hydroxynitrile lyase</fullName>
    </submittedName>
</protein>
<dbReference type="InterPro" id="IPR011008">
    <property type="entry name" value="Dimeric_a/b-barrel"/>
</dbReference>
<dbReference type="InterPro" id="IPR013097">
    <property type="entry name" value="Dabb"/>
</dbReference>
<evidence type="ECO:0000259" key="3">
    <source>
        <dbReference type="PROSITE" id="PS51502"/>
    </source>
</evidence>
<sequence length="147" mass="16893">MRNPGASFLIKHFLVLSLFLCAGTAHNPPEIVRHIVFNRYKSQLSQKQIDQIIADYGNLQNIAPEMKEWKWGTDLGPAVEDRADGFTHAYESTFHSVADFLNFFYSPPALEFAKEFFPACEKIVVLNYIINETFPYTWALPNKYVVT</sequence>
<dbReference type="Pfam" id="PF07876">
    <property type="entry name" value="Dabb"/>
    <property type="match status" value="1"/>
</dbReference>
<feature type="domain" description="Stress-response A/B barrel" evidence="3">
    <location>
        <begin position="32"/>
        <end position="128"/>
    </location>
</feature>
<keyword evidence="5 6" id="KW-0002">3D-structure</keyword>
<evidence type="ECO:0000313" key="4">
    <source>
        <dbReference type="EMBL" id="BAW35382.1"/>
    </source>
</evidence>
<reference evidence="4" key="1">
    <citation type="journal article" date="2017" name="ChemBioChem">
        <title>Effect of Glycosylation on the Biocatalytic Properties of Hydroxynitrile Lyase from the Passion Fruit, Passiflora edulis: A Comparison of Natural and Recombinant Enzymes.</title>
        <authorList>
            <person name="Nuylert A."/>
            <person name="Ishida Y."/>
            <person name="Asano Y."/>
        </authorList>
    </citation>
    <scope>NUCLEOTIDE SEQUENCE</scope>
</reference>
<dbReference type="PDB" id="5Y02">
    <property type="method" value="X-ray"/>
    <property type="resolution" value="1.80 A"/>
    <property type="chains" value="A/B/C/D/E/F/G/H/I/J/K/L=27-132"/>
</dbReference>
<dbReference type="PDBsum" id="5XZQ"/>
<comment type="subunit">
    <text evidence="1">Homodimer.</text>
</comment>
<dbReference type="InterPro" id="IPR044662">
    <property type="entry name" value="HS1/DABB1-like"/>
</dbReference>
<evidence type="ECO:0007829" key="5">
    <source>
        <dbReference type="PDB" id="5XZQ"/>
    </source>
</evidence>
<dbReference type="SMR" id="A0A1L7NZN4"/>
<dbReference type="EMBL" id="LC115048">
    <property type="protein sequence ID" value="BAW35382.1"/>
    <property type="molecule type" value="mRNA"/>
</dbReference>
<dbReference type="PROSITE" id="PS51502">
    <property type="entry name" value="S_R_A_B_BARREL"/>
    <property type="match status" value="1"/>
</dbReference>
<name>A0A1L7NZN4_PASED</name>
<dbReference type="AlphaFoldDB" id="A0A1L7NZN4"/>
<dbReference type="PDB" id="5XZT">
    <property type="method" value="X-ray"/>
    <property type="resolution" value="1.80 A"/>
    <property type="chains" value="A/B/C/D/E/F/G/H/I/J/K/L=27-132"/>
</dbReference>
<dbReference type="BRENDA" id="4.1.2.10">
    <property type="organism ID" value="4556"/>
</dbReference>
<dbReference type="Gene3D" id="3.30.70.100">
    <property type="match status" value="1"/>
</dbReference>
<dbReference type="GO" id="GO:0016829">
    <property type="term" value="F:lyase activity"/>
    <property type="evidence" value="ECO:0007669"/>
    <property type="project" value="UniProtKB-KW"/>
</dbReference>
<dbReference type="GO" id="GO:0009865">
    <property type="term" value="P:pollen tube adhesion"/>
    <property type="evidence" value="ECO:0007669"/>
    <property type="project" value="TreeGrafter"/>
</dbReference>
<gene>
    <name evidence="4" type="primary">PeHNL</name>
</gene>
<keyword evidence="4" id="KW-0456">Lyase</keyword>
<dbReference type="PANTHER" id="PTHR33178:SF10">
    <property type="entry name" value="STRESS-RESPONSE A_B BARREL DOMAIN-CONTAINING PROTEIN"/>
    <property type="match status" value="1"/>
</dbReference>
<dbReference type="PANTHER" id="PTHR33178">
    <property type="match status" value="1"/>
</dbReference>
<feature type="chain" id="PRO_5012431043" evidence="2">
    <location>
        <begin position="26"/>
        <end position="147"/>
    </location>
</feature>
<dbReference type="PDBsum" id="5XZT"/>
<evidence type="ECO:0000256" key="1">
    <source>
        <dbReference type="ARBA" id="ARBA00011738"/>
    </source>
</evidence>
<dbReference type="PDB" id="5XZQ">
    <property type="method" value="X-ray"/>
    <property type="resolution" value="2.80 A"/>
    <property type="chains" value="A/B/C/D/E/F/G/H/I/J/K/L=27-147"/>
</dbReference>
<keyword evidence="2" id="KW-0732">Signal</keyword>
<reference evidence="5 6" key="2">
    <citation type="journal article" date="2018" name="FEBS J.">
        <title>The crystal structure and catalytic mechanism of hydroxynitrile lyase from passion fruit, Passiflora edulis.</title>
        <authorList>
            <person name="Motojima F."/>
            <person name="Nuylert A."/>
            <person name="Asano Y."/>
        </authorList>
    </citation>
    <scope>X-RAY CRYSTALLOGRAPHY (1.80 ANGSTROMS) OF 27-132</scope>
</reference>
<feature type="signal peptide" evidence="2">
    <location>
        <begin position="1"/>
        <end position="25"/>
    </location>
</feature>
<evidence type="ECO:0000256" key="2">
    <source>
        <dbReference type="SAM" id="SignalP"/>
    </source>
</evidence>
<dbReference type="SMART" id="SM00886">
    <property type="entry name" value="Dabb"/>
    <property type="match status" value="1"/>
</dbReference>